<sequence>MCRRQSVSLPGFHEGLNSGKLVSRLSLVGDELEESLKKSKNLHEISSKRRWTIFDCSTSKPE</sequence>
<evidence type="ECO:0000313" key="2">
    <source>
        <dbReference type="Proteomes" id="UP000269396"/>
    </source>
</evidence>
<dbReference type="AlphaFoldDB" id="A0A183PBR2"/>
<organism evidence="1 2">
    <name type="scientific">Schistosoma mattheei</name>
    <dbReference type="NCBI Taxonomy" id="31246"/>
    <lineage>
        <taxon>Eukaryota</taxon>
        <taxon>Metazoa</taxon>
        <taxon>Spiralia</taxon>
        <taxon>Lophotrochozoa</taxon>
        <taxon>Platyhelminthes</taxon>
        <taxon>Trematoda</taxon>
        <taxon>Digenea</taxon>
        <taxon>Strigeidida</taxon>
        <taxon>Schistosomatoidea</taxon>
        <taxon>Schistosomatidae</taxon>
        <taxon>Schistosoma</taxon>
    </lineage>
</organism>
<evidence type="ECO:0000313" key="1">
    <source>
        <dbReference type="EMBL" id="VDP59275.1"/>
    </source>
</evidence>
<protein>
    <submittedName>
        <fullName evidence="1">Uncharacterized protein</fullName>
    </submittedName>
</protein>
<dbReference type="Proteomes" id="UP000269396">
    <property type="component" value="Unassembled WGS sequence"/>
</dbReference>
<gene>
    <name evidence="1" type="ORF">SMTD_LOCUS11798</name>
</gene>
<keyword evidence="2" id="KW-1185">Reference proteome</keyword>
<accession>A0A183PBR2</accession>
<name>A0A183PBR2_9TREM</name>
<dbReference type="EMBL" id="UZAL01031814">
    <property type="protein sequence ID" value="VDP59275.1"/>
    <property type="molecule type" value="Genomic_DNA"/>
</dbReference>
<reference evidence="1 2" key="1">
    <citation type="submission" date="2018-11" db="EMBL/GenBank/DDBJ databases">
        <authorList>
            <consortium name="Pathogen Informatics"/>
        </authorList>
    </citation>
    <scope>NUCLEOTIDE SEQUENCE [LARGE SCALE GENOMIC DNA]</scope>
    <source>
        <strain>Denwood</strain>
        <strain evidence="2">Zambia</strain>
    </source>
</reference>
<proteinExistence type="predicted"/>